<feature type="binding site" evidence="15">
    <location>
        <position position="107"/>
    </location>
    <ligand>
        <name>Zn(2+)</name>
        <dbReference type="ChEBI" id="CHEBI:29105"/>
        <label>1</label>
    </ligand>
</feature>
<evidence type="ECO:0000256" key="13">
    <source>
        <dbReference type="ARBA" id="ARBA00031891"/>
    </source>
</evidence>
<dbReference type="Gene3D" id="3.40.630.10">
    <property type="entry name" value="Zn peptidases"/>
    <property type="match status" value="2"/>
</dbReference>
<keyword evidence="12 15" id="KW-0170">Cobalt</keyword>
<dbReference type="InterPro" id="IPR036264">
    <property type="entry name" value="Bact_exopeptidase_dim_dom"/>
</dbReference>
<keyword evidence="6 15" id="KW-0028">Amino-acid biosynthesis</keyword>
<dbReference type="RefSeq" id="WP_304556929.1">
    <property type="nucleotide sequence ID" value="NZ_JAUQOP010000059.1"/>
</dbReference>
<feature type="active site" description="Proton acceptor" evidence="15">
    <location>
        <position position="141"/>
    </location>
</feature>
<dbReference type="NCBIfam" id="NF009557">
    <property type="entry name" value="PRK13009.1"/>
    <property type="match status" value="1"/>
</dbReference>
<feature type="binding site" evidence="15">
    <location>
        <position position="142"/>
    </location>
    <ligand>
        <name>Zn(2+)</name>
        <dbReference type="ChEBI" id="CHEBI:29105"/>
        <label>2</label>
    </ligand>
</feature>
<evidence type="ECO:0000256" key="10">
    <source>
        <dbReference type="ARBA" id="ARBA00022915"/>
    </source>
</evidence>
<dbReference type="InterPro" id="IPR005941">
    <property type="entry name" value="DapE_proteobac"/>
</dbReference>
<feature type="domain" description="Peptidase M20 dimerisation" evidence="16">
    <location>
        <begin position="183"/>
        <end position="290"/>
    </location>
</feature>
<comment type="cofactor">
    <cofactor evidence="15">
        <name>Zn(2+)</name>
        <dbReference type="ChEBI" id="CHEBI:29105"/>
    </cofactor>
    <cofactor evidence="15">
        <name>Co(2+)</name>
        <dbReference type="ChEBI" id="CHEBI:48828"/>
    </cofactor>
    <text evidence="15">Binds 2 Zn(2+) or Co(2+) ions per subunit.</text>
</comment>
<sequence length="383" mass="41188">MTAHADLSPTLQLACDLIRRPSVTPVDADCQALMMQRLGNAGFTLEPMRIEDVDNFWASHGQQDGPVLCFAGHTDVVPTGPVQDWQLDPFDAVIDAEGMLCGRGAADMKGSLAAMVVAAERFVADYPDHKGALTFLITSDEEGPAHHGTKAVVERLKARQERLDWCIVGEPSSTTLVGDVVKNGRRGSLGAKLTVRGKQGHVAYPHLAKNPIHLAAPALAELAAEHWDHGNDFFPPTSFQISNLNSGTGATNVIPGELVAVFNFRFSTESTVEGLQQRVADILDKHQLDWHIDWALSGLPFLTEPGALLDAVSSSIKDVTGRETKASTSGGTSDGRFIATMGTQVVELGPVNATIHQVNERVLAADLDVLTEIYYQTLIKLLA</sequence>
<dbReference type="Proteomes" id="UP001228019">
    <property type="component" value="Unassembled WGS sequence"/>
</dbReference>
<dbReference type="SUPFAM" id="SSF53187">
    <property type="entry name" value="Zn-dependent exopeptidases"/>
    <property type="match status" value="1"/>
</dbReference>
<gene>
    <name evidence="15 17" type="primary">dapE</name>
    <name evidence="17" type="ORF">Q6A48_24190</name>
</gene>
<evidence type="ECO:0000256" key="5">
    <source>
        <dbReference type="ARBA" id="ARBA00022391"/>
    </source>
</evidence>
<comment type="subunit">
    <text evidence="3 15">Homodimer.</text>
</comment>
<organism evidence="17 18">
    <name type="scientific">Pseudomonas citrulli</name>
    <dbReference type="NCBI Taxonomy" id="3064347"/>
    <lineage>
        <taxon>Bacteria</taxon>
        <taxon>Pseudomonadati</taxon>
        <taxon>Pseudomonadota</taxon>
        <taxon>Gammaproteobacteria</taxon>
        <taxon>Pseudomonadales</taxon>
        <taxon>Pseudomonadaceae</taxon>
        <taxon>Pseudomonas</taxon>
    </lineage>
</organism>
<keyword evidence="18" id="KW-1185">Reference proteome</keyword>
<feature type="binding site" evidence="15">
    <location>
        <position position="170"/>
    </location>
    <ligand>
        <name>Zn(2+)</name>
        <dbReference type="ChEBI" id="CHEBI:29105"/>
        <label>1</label>
    </ligand>
</feature>
<feature type="binding site" evidence="15">
    <location>
        <position position="73"/>
    </location>
    <ligand>
        <name>Zn(2+)</name>
        <dbReference type="ChEBI" id="CHEBI:29105"/>
        <label>1</label>
    </ligand>
</feature>
<dbReference type="PANTHER" id="PTHR43808">
    <property type="entry name" value="ACETYLORNITHINE DEACETYLASE"/>
    <property type="match status" value="1"/>
</dbReference>
<reference evidence="17 18" key="1">
    <citation type="submission" date="2023-07" db="EMBL/GenBank/DDBJ databases">
        <title>Identification of four novel Pseudomonas species associated with bacterial leaf spot of cucurbits.</title>
        <authorList>
            <person name="Fullem K.R."/>
        </authorList>
    </citation>
    <scope>NUCLEOTIDE SEQUENCE [LARGE SCALE GENOMIC DNA]</scope>
    <source>
        <strain evidence="17 18">K18</strain>
    </source>
</reference>
<evidence type="ECO:0000256" key="3">
    <source>
        <dbReference type="ARBA" id="ARBA00011738"/>
    </source>
</evidence>
<evidence type="ECO:0000256" key="7">
    <source>
        <dbReference type="ARBA" id="ARBA00022723"/>
    </source>
</evidence>
<dbReference type="SUPFAM" id="SSF55031">
    <property type="entry name" value="Bacterial exopeptidase dimerisation domain"/>
    <property type="match status" value="1"/>
</dbReference>
<comment type="pathway">
    <text evidence="1 15">Amino-acid biosynthesis; L-lysine biosynthesis via DAP pathway; LL-2,6-diaminopimelate from (S)-tetrahydrodipicolinate (succinylase route): step 3/3.</text>
</comment>
<evidence type="ECO:0000256" key="2">
    <source>
        <dbReference type="ARBA" id="ARBA00006746"/>
    </source>
</evidence>
<evidence type="ECO:0000256" key="9">
    <source>
        <dbReference type="ARBA" id="ARBA00022833"/>
    </source>
</evidence>
<keyword evidence="8 15" id="KW-0378">Hydrolase</keyword>
<dbReference type="CDD" id="cd03891">
    <property type="entry name" value="M20_DapE_proteobac"/>
    <property type="match status" value="1"/>
</dbReference>
<dbReference type="InterPro" id="IPR050072">
    <property type="entry name" value="Peptidase_M20A"/>
</dbReference>
<dbReference type="EC" id="3.5.1.18" evidence="4 15"/>
<name>A0ABT9CA21_9PSED</name>
<dbReference type="HAMAP" id="MF_01690">
    <property type="entry name" value="DapE"/>
    <property type="match status" value="1"/>
</dbReference>
<dbReference type="Pfam" id="PF07687">
    <property type="entry name" value="M20_dimer"/>
    <property type="match status" value="1"/>
</dbReference>
<keyword evidence="9 15" id="KW-0862">Zinc</keyword>
<comment type="caution">
    <text evidence="17">The sequence shown here is derived from an EMBL/GenBank/DDBJ whole genome shotgun (WGS) entry which is preliminary data.</text>
</comment>
<dbReference type="NCBIfam" id="TIGR01246">
    <property type="entry name" value="dapE_proteo"/>
    <property type="match status" value="1"/>
</dbReference>
<dbReference type="InterPro" id="IPR001261">
    <property type="entry name" value="ArgE/DapE_CS"/>
</dbReference>
<feature type="binding site" evidence="15">
    <location>
        <position position="107"/>
    </location>
    <ligand>
        <name>Zn(2+)</name>
        <dbReference type="ChEBI" id="CHEBI:29105"/>
        <label>2</label>
    </ligand>
</feature>
<keyword evidence="11 15" id="KW-0457">Lysine biosynthesis</keyword>
<dbReference type="PANTHER" id="PTHR43808:SF31">
    <property type="entry name" value="N-ACETYL-L-CITRULLINE DEACETYLASE"/>
    <property type="match status" value="1"/>
</dbReference>
<evidence type="ECO:0000256" key="8">
    <source>
        <dbReference type="ARBA" id="ARBA00022801"/>
    </source>
</evidence>
<feature type="active site" evidence="15">
    <location>
        <position position="75"/>
    </location>
</feature>
<proteinExistence type="inferred from homology"/>
<keyword evidence="7 15" id="KW-0479">Metal-binding</keyword>
<dbReference type="InterPro" id="IPR002933">
    <property type="entry name" value="Peptidase_M20"/>
</dbReference>
<evidence type="ECO:0000256" key="12">
    <source>
        <dbReference type="ARBA" id="ARBA00023285"/>
    </source>
</evidence>
<dbReference type="Pfam" id="PF01546">
    <property type="entry name" value="Peptidase_M20"/>
    <property type="match status" value="1"/>
</dbReference>
<evidence type="ECO:0000256" key="6">
    <source>
        <dbReference type="ARBA" id="ARBA00022605"/>
    </source>
</evidence>
<evidence type="ECO:0000256" key="14">
    <source>
        <dbReference type="ARBA" id="ARBA00051301"/>
    </source>
</evidence>
<comment type="similarity">
    <text evidence="2 15">Belongs to the peptidase M20A family. DapE subfamily.</text>
</comment>
<dbReference type="EMBL" id="JAUQOP010000059">
    <property type="protein sequence ID" value="MDO7899999.1"/>
    <property type="molecule type" value="Genomic_DNA"/>
</dbReference>
<evidence type="ECO:0000256" key="11">
    <source>
        <dbReference type="ARBA" id="ARBA00023154"/>
    </source>
</evidence>
<evidence type="ECO:0000256" key="15">
    <source>
        <dbReference type="HAMAP-Rule" id="MF_01690"/>
    </source>
</evidence>
<evidence type="ECO:0000259" key="16">
    <source>
        <dbReference type="Pfam" id="PF07687"/>
    </source>
</evidence>
<evidence type="ECO:0000256" key="4">
    <source>
        <dbReference type="ARBA" id="ARBA00011921"/>
    </source>
</evidence>
<keyword evidence="10 15" id="KW-0220">Diaminopimelate biosynthesis</keyword>
<evidence type="ECO:0000256" key="1">
    <source>
        <dbReference type="ARBA" id="ARBA00005130"/>
    </source>
</evidence>
<dbReference type="GO" id="GO:0009014">
    <property type="term" value="F:succinyl-diaminopimelate desuccinylase activity"/>
    <property type="evidence" value="ECO:0007669"/>
    <property type="project" value="UniProtKB-EC"/>
</dbReference>
<evidence type="ECO:0000313" key="18">
    <source>
        <dbReference type="Proteomes" id="UP001228019"/>
    </source>
</evidence>
<comment type="function">
    <text evidence="15">Catalyzes the hydrolysis of N-succinyl-L,L-diaminopimelic acid (SDAP), forming succinate and LL-2,6-diaminopimelate (DAP), an intermediate involved in the bacterial biosynthesis of lysine and meso-diaminopimelic acid, an essential component of bacterial cell walls.</text>
</comment>
<dbReference type="InterPro" id="IPR011650">
    <property type="entry name" value="Peptidase_M20_dimer"/>
</dbReference>
<accession>A0ABT9CA21</accession>
<evidence type="ECO:0000313" key="17">
    <source>
        <dbReference type="EMBL" id="MDO7899999.1"/>
    </source>
</evidence>
<protein>
    <recommendedName>
        <fullName evidence="5 15">Succinyl-diaminopimelate desuccinylase</fullName>
        <shortName evidence="15">SDAP desuccinylase</shortName>
        <ecNumber evidence="4 15">3.5.1.18</ecNumber>
    </recommendedName>
    <alternativeName>
        <fullName evidence="13 15">N-succinyl-LL-2,6-diaminoheptanedioate amidohydrolase</fullName>
    </alternativeName>
</protein>
<feature type="binding site" evidence="15">
    <location>
        <position position="356"/>
    </location>
    <ligand>
        <name>Zn(2+)</name>
        <dbReference type="ChEBI" id="CHEBI:29105"/>
        <label>2</label>
    </ligand>
</feature>
<dbReference type="PROSITE" id="PS00759">
    <property type="entry name" value="ARGE_DAPE_CPG2_2"/>
    <property type="match status" value="1"/>
</dbReference>
<comment type="catalytic activity">
    <reaction evidence="14 15">
        <text>N-succinyl-(2S,6S)-2,6-diaminopimelate + H2O = (2S,6S)-2,6-diaminopimelate + succinate</text>
        <dbReference type="Rhea" id="RHEA:22608"/>
        <dbReference type="ChEBI" id="CHEBI:15377"/>
        <dbReference type="ChEBI" id="CHEBI:30031"/>
        <dbReference type="ChEBI" id="CHEBI:57609"/>
        <dbReference type="ChEBI" id="CHEBI:58087"/>
        <dbReference type="EC" id="3.5.1.18"/>
    </reaction>
</comment>